<organism evidence="1 2">
    <name type="scientific">candidate division WWE3 bacterium GW2011_GWC2_41_23</name>
    <dbReference type="NCBI Taxonomy" id="1619123"/>
    <lineage>
        <taxon>Bacteria</taxon>
        <taxon>Katanobacteria</taxon>
    </lineage>
</organism>
<name>A0A0G0VPL6_UNCKA</name>
<reference evidence="1 2" key="1">
    <citation type="journal article" date="2015" name="Nature">
        <title>rRNA introns, odd ribosomes, and small enigmatic genomes across a large radiation of phyla.</title>
        <authorList>
            <person name="Brown C.T."/>
            <person name="Hug L.A."/>
            <person name="Thomas B.C."/>
            <person name="Sharon I."/>
            <person name="Castelle C.J."/>
            <person name="Singh A."/>
            <person name="Wilkins M.J."/>
            <person name="Williams K.H."/>
            <person name="Banfield J.F."/>
        </authorList>
    </citation>
    <scope>NUCLEOTIDE SEQUENCE [LARGE SCALE GENOMIC DNA]</scope>
</reference>
<gene>
    <name evidence="1" type="ORF">UU55_C0008G0010</name>
</gene>
<evidence type="ECO:0000313" key="2">
    <source>
        <dbReference type="Proteomes" id="UP000033947"/>
    </source>
</evidence>
<protein>
    <submittedName>
        <fullName evidence="1">Uncharacterized protein</fullName>
    </submittedName>
</protein>
<comment type="caution">
    <text evidence="1">The sequence shown here is derived from an EMBL/GenBank/DDBJ whole genome shotgun (WGS) entry which is preliminary data.</text>
</comment>
<proteinExistence type="predicted"/>
<dbReference type="EMBL" id="LCBB01000008">
    <property type="protein sequence ID" value="KKS02910.1"/>
    <property type="molecule type" value="Genomic_DNA"/>
</dbReference>
<accession>A0A0G0VPL6</accession>
<sequence>MPGIFVDRSLAEKIKGYDPGGTASYTPAHSIRNFNVPLGSHPLMPKSYQILIGLSNLPKKRMTHEDFHENY</sequence>
<dbReference type="Proteomes" id="UP000033947">
    <property type="component" value="Unassembled WGS sequence"/>
</dbReference>
<evidence type="ECO:0000313" key="1">
    <source>
        <dbReference type="EMBL" id="KKS02910.1"/>
    </source>
</evidence>
<dbReference type="AlphaFoldDB" id="A0A0G0VPL6"/>